<feature type="transmembrane region" description="Helical" evidence="8">
    <location>
        <begin position="161"/>
        <end position="182"/>
    </location>
</feature>
<comment type="subcellular location">
    <subcellularLocation>
        <location evidence="1 8">Cell membrane</location>
        <topology evidence="1 8">Multi-pass membrane protein</topology>
    </subcellularLocation>
</comment>
<dbReference type="InterPro" id="IPR051124">
    <property type="entry name" value="Phosphate_Transport_Permease"/>
</dbReference>
<comment type="similarity">
    <text evidence="2 9">Belongs to the binding-protein-dependent transport system permease family. CysTW subfamily.</text>
</comment>
<feature type="domain" description="ABC transmembrane type-1" evidence="10">
    <location>
        <begin position="91"/>
        <end position="302"/>
    </location>
</feature>
<comment type="caution">
    <text evidence="9">Lacks conserved residue(s) required for the propagation of feature annotation.</text>
</comment>
<keyword evidence="12" id="KW-1185">Reference proteome</keyword>
<dbReference type="KEGG" id="ain:Acin_1057"/>
<dbReference type="Gene3D" id="1.10.3720.10">
    <property type="entry name" value="MetI-like"/>
    <property type="match status" value="1"/>
</dbReference>
<feature type="transmembrane region" description="Helical" evidence="8">
    <location>
        <begin position="134"/>
        <end position="155"/>
    </location>
</feature>
<dbReference type="GO" id="GO:0005315">
    <property type="term" value="F:phosphate transmembrane transporter activity"/>
    <property type="evidence" value="ECO:0007669"/>
    <property type="project" value="InterPro"/>
</dbReference>
<dbReference type="HOGENOM" id="CLU_033621_1_0_9"/>
<reference evidence="11 12" key="1">
    <citation type="journal article" date="2011" name="J. Bacteriol.">
        <title>Complete genome sequence of Acidaminococcus intestini RYC-MR95, a Gram-negative bacterium from the phylum Firmicutes.</title>
        <authorList>
            <person name="D'Auria G."/>
            <person name="Galan J.C."/>
            <person name="Rodriguez-Alcayna M."/>
            <person name="Moya A."/>
            <person name="Baquero F."/>
            <person name="Latorre A."/>
        </authorList>
    </citation>
    <scope>NUCLEOTIDE SEQUENCE [LARGE SCALE GENOMIC DNA]</scope>
    <source>
        <strain evidence="11 12">RyC-MR95</strain>
    </source>
</reference>
<evidence type="ECO:0000256" key="9">
    <source>
        <dbReference type="RuleBase" id="RU363054"/>
    </source>
</evidence>
<dbReference type="NCBIfam" id="TIGR02138">
    <property type="entry name" value="phosphate_pstC"/>
    <property type="match status" value="1"/>
</dbReference>
<dbReference type="Proteomes" id="UP000007093">
    <property type="component" value="Chromosome"/>
</dbReference>
<evidence type="ECO:0000256" key="8">
    <source>
        <dbReference type="RuleBase" id="RU363032"/>
    </source>
</evidence>
<keyword evidence="4 9" id="KW-1003">Cell membrane</keyword>
<dbReference type="InterPro" id="IPR035906">
    <property type="entry name" value="MetI-like_sf"/>
</dbReference>
<evidence type="ECO:0000313" key="11">
    <source>
        <dbReference type="EMBL" id="AEQ22283.1"/>
    </source>
</evidence>
<evidence type="ECO:0000259" key="10">
    <source>
        <dbReference type="PROSITE" id="PS50928"/>
    </source>
</evidence>
<organism evidence="11 12">
    <name type="scientific">Acidaminococcus intestini (strain RyC-MR95)</name>
    <dbReference type="NCBI Taxonomy" id="568816"/>
    <lineage>
        <taxon>Bacteria</taxon>
        <taxon>Bacillati</taxon>
        <taxon>Bacillota</taxon>
        <taxon>Negativicutes</taxon>
        <taxon>Acidaminococcales</taxon>
        <taxon>Acidaminococcaceae</taxon>
        <taxon>Acidaminococcus</taxon>
    </lineage>
</organism>
<keyword evidence="7 8" id="KW-0472">Membrane</keyword>
<dbReference type="PROSITE" id="PS50928">
    <property type="entry name" value="ABC_TM1"/>
    <property type="match status" value="1"/>
</dbReference>
<evidence type="ECO:0000256" key="3">
    <source>
        <dbReference type="ARBA" id="ARBA00022448"/>
    </source>
</evidence>
<dbReference type="AlphaFoldDB" id="G4Q6Y4"/>
<dbReference type="PANTHER" id="PTHR30425:SF2">
    <property type="entry name" value="ABC TRANSPORTER PERMEASE PROTEIN YQGH-RELATED"/>
    <property type="match status" value="1"/>
</dbReference>
<dbReference type="FunCoup" id="G4Q6Y4">
    <property type="interactions" value="247"/>
</dbReference>
<proteinExistence type="inferred from homology"/>
<dbReference type="STRING" id="568816.Acin_1057"/>
<evidence type="ECO:0000256" key="2">
    <source>
        <dbReference type="ARBA" id="ARBA00007069"/>
    </source>
</evidence>
<evidence type="ECO:0000256" key="6">
    <source>
        <dbReference type="ARBA" id="ARBA00022989"/>
    </source>
</evidence>
<evidence type="ECO:0000256" key="7">
    <source>
        <dbReference type="ARBA" id="ARBA00023136"/>
    </source>
</evidence>
<sequence>MRKEDFSMKEKAMLQHAAAIHHRELLATTGVKLCGFTAALLPFCIGLFLFMRGSETFLVFGHSLQEFLFSGQWAPSDTASGGGQVGAAMFISGSLVICLLALLFALPVSLAAAIYMTEIASPSSRRHVQPFIELFTGIPSVIYGWIGLTVLIPFLRKFFTMPFGFSVLSASLVLATMIFPVITMMASDAMMAVPKSLRDAAYGLGATRWETIRTVVLPSARTGIFTGIVLGLARALGEALAVAMVVGQMKVFPTSLFLPATAMTTVIASDMGSAMEGGEYNAALWTLALLLFVISFILIFIIHHVGKKRLKGADQ</sequence>
<evidence type="ECO:0000256" key="1">
    <source>
        <dbReference type="ARBA" id="ARBA00004651"/>
    </source>
</evidence>
<dbReference type="Pfam" id="PF00528">
    <property type="entry name" value="BPD_transp_1"/>
    <property type="match status" value="1"/>
</dbReference>
<dbReference type="InterPro" id="IPR000515">
    <property type="entry name" value="MetI-like"/>
</dbReference>
<evidence type="ECO:0000256" key="5">
    <source>
        <dbReference type="ARBA" id="ARBA00022692"/>
    </source>
</evidence>
<dbReference type="PANTHER" id="PTHR30425">
    <property type="entry name" value="PHOSPHATE TRANSPORT SYSTEM PERMEASE PROTEIN PST"/>
    <property type="match status" value="1"/>
</dbReference>
<keyword evidence="5 8" id="KW-0812">Transmembrane</keyword>
<feature type="transmembrane region" description="Helical" evidence="8">
    <location>
        <begin position="282"/>
        <end position="302"/>
    </location>
</feature>
<evidence type="ECO:0000256" key="4">
    <source>
        <dbReference type="ARBA" id="ARBA00022475"/>
    </source>
</evidence>
<dbReference type="InterPro" id="IPR011864">
    <property type="entry name" value="Phosphate_PstC"/>
</dbReference>
<comment type="function">
    <text evidence="9">Part of the binding-protein-dependent transport system for phosphate; probably responsible for the translocation of the substrate across the membrane.</text>
</comment>
<gene>
    <name evidence="11" type="primary">pstC</name>
    <name evidence="11" type="ordered locus">Acin_1057</name>
</gene>
<dbReference type="EMBL" id="CP003058">
    <property type="protein sequence ID" value="AEQ22283.1"/>
    <property type="molecule type" value="Genomic_DNA"/>
</dbReference>
<dbReference type="eggNOG" id="COG0573">
    <property type="taxonomic scope" value="Bacteria"/>
</dbReference>
<dbReference type="SUPFAM" id="SSF161098">
    <property type="entry name" value="MetI-like"/>
    <property type="match status" value="1"/>
</dbReference>
<dbReference type="PATRIC" id="fig|568816.4.peg.1017"/>
<accession>G4Q6Y4</accession>
<keyword evidence="3 8" id="KW-0813">Transport</keyword>
<dbReference type="GO" id="GO:0006817">
    <property type="term" value="P:phosphate ion transport"/>
    <property type="evidence" value="ECO:0007669"/>
    <property type="project" value="UniProtKB-KW"/>
</dbReference>
<name>G4Q6Y4_ACIIR</name>
<keyword evidence="9" id="KW-0592">Phosphate transport</keyword>
<evidence type="ECO:0000313" key="12">
    <source>
        <dbReference type="Proteomes" id="UP000007093"/>
    </source>
</evidence>
<dbReference type="InParanoid" id="G4Q6Y4"/>
<dbReference type="CDD" id="cd06261">
    <property type="entry name" value="TM_PBP2"/>
    <property type="match status" value="1"/>
</dbReference>
<dbReference type="GO" id="GO:0005886">
    <property type="term" value="C:plasma membrane"/>
    <property type="evidence" value="ECO:0007669"/>
    <property type="project" value="UniProtKB-SubCell"/>
</dbReference>
<feature type="transmembrane region" description="Helical" evidence="8">
    <location>
        <begin position="33"/>
        <end position="51"/>
    </location>
</feature>
<keyword evidence="6 8" id="KW-1133">Transmembrane helix</keyword>
<protein>
    <recommendedName>
        <fullName evidence="9">Phosphate transport system permease protein</fullName>
    </recommendedName>
</protein>
<feature type="transmembrane region" description="Helical" evidence="8">
    <location>
        <begin position="87"/>
        <end position="113"/>
    </location>
</feature>